<evidence type="ECO:0000256" key="7">
    <source>
        <dbReference type="ARBA" id="ARBA00022846"/>
    </source>
</evidence>
<feature type="coiled-coil region" evidence="13">
    <location>
        <begin position="158"/>
        <end position="185"/>
    </location>
</feature>
<sequence>MSDGCILKPPPKKDTVSKKKNTKKGSRKKQLNVVDAKHISEMTREELEAHVDRLCKELERERAERNLLQLERDRINSFWTTTKFELETRSDELRVAQETSQKTAERYEREIMAYRLKVRQIGTCHANQLAEVKAEMEVAAGLAALEASAGTSRPRLKEEVLRKEADDHNELLTNLRQDYEQQSEAERLLYLEKTRKLEERLDLQCRSELQATEERKNAFIEEMMRNHEKAFMEMKNYYDTITARSINLIDELKIQLEEKQKVENRLVKENGEHLTRNRLLENELNIYQRRAKIEIRDMKSSISNIKMDNEILHQRLKSVENERNVLYDSYESSVKVVKQNCGAKNTLLEKQIVSMSEAEIIKLISEGAMAGTFDAAAYSALMRTFKQTMENYGIKTDSVLINCEKSALGKGLIPISPG</sequence>
<evidence type="ECO:0000256" key="14">
    <source>
        <dbReference type="SAM" id="MobiDB-lite"/>
    </source>
</evidence>
<dbReference type="WBParaSite" id="HNAJ_0000065101-mRNA-1">
    <property type="protein sequence ID" value="HNAJ_0000065101-mRNA-1"/>
    <property type="gene ID" value="HNAJ_0000065101"/>
</dbReference>
<evidence type="ECO:0000256" key="13">
    <source>
        <dbReference type="SAM" id="Coils"/>
    </source>
</evidence>
<dbReference type="EMBL" id="UZAE01000196">
    <property type="protein sequence ID" value="VDN96510.1"/>
    <property type="molecule type" value="Genomic_DNA"/>
</dbReference>
<dbReference type="GO" id="GO:0048870">
    <property type="term" value="P:cell motility"/>
    <property type="evidence" value="ECO:0007669"/>
    <property type="project" value="InterPro"/>
</dbReference>
<keyword evidence="10" id="KW-0206">Cytoskeleton</keyword>
<evidence type="ECO:0000256" key="3">
    <source>
        <dbReference type="ARBA" id="ARBA00009859"/>
    </source>
</evidence>
<dbReference type="OrthoDB" id="767661at2759"/>
<keyword evidence="7" id="KW-0282">Flagellum</keyword>
<evidence type="ECO:0000313" key="18">
    <source>
        <dbReference type="WBParaSite" id="HNAJ_0000065101-mRNA-1"/>
    </source>
</evidence>
<dbReference type="PANTHER" id="PTHR31543:SF0">
    <property type="entry name" value="DYNEIN REGULATORY COMPLEX SUBUNIT 4"/>
    <property type="match status" value="1"/>
</dbReference>
<feature type="compositionally biased region" description="Basic residues" evidence="14">
    <location>
        <begin position="18"/>
        <end position="30"/>
    </location>
</feature>
<dbReference type="InterPro" id="IPR039308">
    <property type="entry name" value="GAS8"/>
</dbReference>
<dbReference type="GO" id="GO:0008017">
    <property type="term" value="F:microtubule binding"/>
    <property type="evidence" value="ECO:0007669"/>
    <property type="project" value="InterPro"/>
</dbReference>
<accession>A0A0R3T1B0</accession>
<evidence type="ECO:0000256" key="4">
    <source>
        <dbReference type="ARBA" id="ARBA00021301"/>
    </source>
</evidence>
<comment type="subcellular location">
    <subcellularLocation>
        <location evidence="1">Cell projection</location>
        <location evidence="1">Cilium</location>
        <location evidence="1">Flagellum</location>
    </subcellularLocation>
    <subcellularLocation>
        <location evidence="2">Cytoplasm</location>
        <location evidence="2">Cytoskeleton</location>
    </subcellularLocation>
</comment>
<evidence type="ECO:0000256" key="1">
    <source>
        <dbReference type="ARBA" id="ARBA00004230"/>
    </source>
</evidence>
<protein>
    <recommendedName>
        <fullName evidence="4">Dynein regulatory complex subunit 4</fullName>
    </recommendedName>
    <alternativeName>
        <fullName evidence="12">Growth arrest-specific protein 8</fullName>
    </alternativeName>
</protein>
<evidence type="ECO:0000256" key="9">
    <source>
        <dbReference type="ARBA" id="ARBA00023069"/>
    </source>
</evidence>
<evidence type="ECO:0000256" key="11">
    <source>
        <dbReference type="ARBA" id="ARBA00023273"/>
    </source>
</evidence>
<evidence type="ECO:0000313" key="16">
    <source>
        <dbReference type="EMBL" id="VDN96510.1"/>
    </source>
</evidence>
<evidence type="ECO:0000256" key="2">
    <source>
        <dbReference type="ARBA" id="ARBA00004245"/>
    </source>
</evidence>
<dbReference type="GO" id="GO:0031514">
    <property type="term" value="C:motile cilium"/>
    <property type="evidence" value="ECO:0007669"/>
    <property type="project" value="UniProtKB-SubCell"/>
</dbReference>
<keyword evidence="6" id="KW-0493">Microtubule</keyword>
<name>A0A0R3T1B0_RODNA</name>
<evidence type="ECO:0000256" key="10">
    <source>
        <dbReference type="ARBA" id="ARBA00023212"/>
    </source>
</evidence>
<dbReference type="GO" id="GO:0005794">
    <property type="term" value="C:Golgi apparatus"/>
    <property type="evidence" value="ECO:0007669"/>
    <property type="project" value="TreeGrafter"/>
</dbReference>
<dbReference type="GO" id="GO:0031267">
    <property type="term" value="F:small GTPase binding"/>
    <property type="evidence" value="ECO:0007669"/>
    <property type="project" value="InterPro"/>
</dbReference>
<comment type="similarity">
    <text evidence="3">Belongs to the DRC4 family.</text>
</comment>
<keyword evidence="5" id="KW-0963">Cytoplasm</keyword>
<feature type="region of interest" description="Disordered" evidence="14">
    <location>
        <begin position="1"/>
        <end position="30"/>
    </location>
</feature>
<reference evidence="18" key="1">
    <citation type="submission" date="2017-02" db="UniProtKB">
        <authorList>
            <consortium name="WormBaseParasite"/>
        </authorList>
    </citation>
    <scope>IDENTIFICATION</scope>
</reference>
<dbReference type="Proteomes" id="UP000278807">
    <property type="component" value="Unassembled WGS sequence"/>
</dbReference>
<dbReference type="GO" id="GO:0005874">
    <property type="term" value="C:microtubule"/>
    <property type="evidence" value="ECO:0007669"/>
    <property type="project" value="UniProtKB-KW"/>
</dbReference>
<reference evidence="16 17" key="2">
    <citation type="submission" date="2018-11" db="EMBL/GenBank/DDBJ databases">
        <authorList>
            <consortium name="Pathogen Informatics"/>
        </authorList>
    </citation>
    <scope>NUCLEOTIDE SEQUENCE [LARGE SCALE GENOMIC DNA]</scope>
</reference>
<keyword evidence="8 13" id="KW-0175">Coiled coil</keyword>
<evidence type="ECO:0000313" key="17">
    <source>
        <dbReference type="Proteomes" id="UP000278807"/>
    </source>
</evidence>
<gene>
    <name evidence="16" type="ORF">HNAJ_LOCUS651</name>
</gene>
<organism evidence="18">
    <name type="scientific">Rodentolepis nana</name>
    <name type="common">Dwarf tapeworm</name>
    <name type="synonym">Hymenolepis nana</name>
    <dbReference type="NCBI Taxonomy" id="102285"/>
    <lineage>
        <taxon>Eukaryota</taxon>
        <taxon>Metazoa</taxon>
        <taxon>Spiralia</taxon>
        <taxon>Lophotrochozoa</taxon>
        <taxon>Platyhelminthes</taxon>
        <taxon>Cestoda</taxon>
        <taxon>Eucestoda</taxon>
        <taxon>Cyclophyllidea</taxon>
        <taxon>Hymenolepididae</taxon>
        <taxon>Rodentolepis</taxon>
    </lineage>
</organism>
<feature type="domain" description="Growth arrest-specific protein 8" evidence="15">
    <location>
        <begin position="222"/>
        <end position="288"/>
    </location>
</feature>
<dbReference type="PANTHER" id="PTHR31543">
    <property type="entry name" value="DYNEIN REGULATORY COMPLEX SUBUNIT 4"/>
    <property type="match status" value="1"/>
</dbReference>
<evidence type="ECO:0000259" key="15">
    <source>
        <dbReference type="Pfam" id="PF13851"/>
    </source>
</evidence>
<feature type="coiled-coil region" evidence="13">
    <location>
        <begin position="44"/>
        <end position="73"/>
    </location>
</feature>
<evidence type="ECO:0000256" key="8">
    <source>
        <dbReference type="ARBA" id="ARBA00023054"/>
    </source>
</evidence>
<feature type="domain" description="Growth arrest-specific protein 8" evidence="15">
    <location>
        <begin position="290"/>
        <end position="358"/>
    </location>
</feature>
<dbReference type="AlphaFoldDB" id="A0A0R3T1B0"/>
<evidence type="ECO:0000256" key="12">
    <source>
        <dbReference type="ARBA" id="ARBA00031568"/>
    </source>
</evidence>
<dbReference type="STRING" id="102285.A0A0R3T1B0"/>
<dbReference type="InterPro" id="IPR025593">
    <property type="entry name" value="GAS8_dom"/>
</dbReference>
<keyword evidence="11" id="KW-0966">Cell projection</keyword>
<proteinExistence type="inferred from homology"/>
<evidence type="ECO:0000256" key="5">
    <source>
        <dbReference type="ARBA" id="ARBA00022490"/>
    </source>
</evidence>
<keyword evidence="9" id="KW-0969">Cilium</keyword>
<evidence type="ECO:0000256" key="6">
    <source>
        <dbReference type="ARBA" id="ARBA00022701"/>
    </source>
</evidence>
<dbReference type="Pfam" id="PF13851">
    <property type="entry name" value="GAS"/>
    <property type="match status" value="2"/>
</dbReference>
<keyword evidence="17" id="KW-1185">Reference proteome</keyword>